<protein>
    <recommendedName>
        <fullName evidence="4">Tail specific protease domain-containing protein</fullName>
    </recommendedName>
</protein>
<feature type="compositionally biased region" description="Basic and acidic residues" evidence="1">
    <location>
        <begin position="251"/>
        <end position="262"/>
    </location>
</feature>
<feature type="region of interest" description="Disordered" evidence="1">
    <location>
        <begin position="301"/>
        <end position="320"/>
    </location>
</feature>
<dbReference type="InterPro" id="IPR052766">
    <property type="entry name" value="S41A_metabolite_peptidase"/>
</dbReference>
<keyword evidence="3" id="KW-1185">Reference proteome</keyword>
<evidence type="ECO:0000313" key="3">
    <source>
        <dbReference type="Proteomes" id="UP001281761"/>
    </source>
</evidence>
<name>A0ABQ9Y0Z6_9EUKA</name>
<feature type="compositionally biased region" description="Polar residues" evidence="1">
    <location>
        <begin position="546"/>
        <end position="555"/>
    </location>
</feature>
<feature type="region of interest" description="Disordered" evidence="1">
    <location>
        <begin position="251"/>
        <end position="271"/>
    </location>
</feature>
<dbReference type="PANTHER" id="PTHR37049">
    <property type="entry name" value="PEPTIDASE S41 FAMILY PROTEIN"/>
    <property type="match status" value="1"/>
</dbReference>
<evidence type="ECO:0000256" key="1">
    <source>
        <dbReference type="SAM" id="MobiDB-lite"/>
    </source>
</evidence>
<evidence type="ECO:0000313" key="2">
    <source>
        <dbReference type="EMBL" id="KAK2957408.1"/>
    </source>
</evidence>
<reference evidence="2 3" key="1">
    <citation type="journal article" date="2022" name="bioRxiv">
        <title>Genomics of Preaxostyla Flagellates Illuminates Evolutionary Transitions and the Path Towards Mitochondrial Loss.</title>
        <authorList>
            <person name="Novak L.V.F."/>
            <person name="Treitli S.C."/>
            <person name="Pyrih J."/>
            <person name="Halakuc P."/>
            <person name="Pipaliya S.V."/>
            <person name="Vacek V."/>
            <person name="Brzon O."/>
            <person name="Soukal P."/>
            <person name="Eme L."/>
            <person name="Dacks J.B."/>
            <person name="Karnkowska A."/>
            <person name="Elias M."/>
            <person name="Hampl V."/>
        </authorList>
    </citation>
    <scope>NUCLEOTIDE SEQUENCE [LARGE SCALE GENOMIC DNA]</scope>
    <source>
        <strain evidence="2">NAU3</strain>
        <tissue evidence="2">Gut</tissue>
    </source>
</reference>
<sequence length="834" mass="93799">MISLADFILIFCQNINIVRQMRVPRTELSLTCVGCSELLEEWIEMYVFLDIYQNPPHPYSGTNINIQKELQNLGQLTFDSDYDFQISVFNLFKSLRDSHTLYIPPECYQHFQFVFPFSIDTSLDSDGNMHFVLAKNQFSEAFADSTGTSLKKYLGKKIESIQGRDPLAWLSWFGDQHSFSSKDRQVRLNSVLQGEMWVQNAATCTLPDSLLLSGLTIQLAHQGVLKIPFFGTVLEAVNGSDQMLSEWKAKNEGSKSRFRPSDRWGTSNQEGDHLRVISPSEDSIPSISHQRWTTLLTRLKQKPASPQTQPCPVPNGRSAERDTVRISDNETCSVQTIVSRDRCDEMQVYLIEFSDDSARYGLIRFESFSPSDEILFISIFESAFRTLTEMNTTHIVIDLRSNIGGSIPLGFRLLQFFSSTSFPLLPQYDVRHSEPTSSLLSVSSDPFAIEPRDWESRERLRGKTWYWPGRERGWWKEKVQQDRYERNSAKTRTDGIIRNNSMSSPFTSLSPSLSYTTQLYSSLFSFTLPPLSSSSSPSRSSRASTQPRLNNSEPNLSLFSPPPAVYTFSPQHTLILTDGLCGSTCAVLCLELQQKGKARVIGTGGEWLNGNPVSTMLSSSYPGGCVMQADILKEMFPEADFPPLPPTSSVLSFTFMEVFPSDWNVRKKNPDTPLEFVPISVDARIPHWPRNSQIVEGDEKHGMCGLTDKAELASALKKAKPFFNVCFDWEFTTAETEDCPLLTKHGVMGHRCGGSDWKANGERCLRNSHETKSSFTTTSCGDGGKGWSGECDLVGCEEGYYLNALGACTSIPSRASLRHTVPFFFIFLFGIFFA</sequence>
<evidence type="ECO:0008006" key="4">
    <source>
        <dbReference type="Google" id="ProtNLM"/>
    </source>
</evidence>
<proteinExistence type="predicted"/>
<dbReference type="SUPFAM" id="SSF52096">
    <property type="entry name" value="ClpP/crotonase"/>
    <property type="match status" value="1"/>
</dbReference>
<feature type="compositionally biased region" description="Low complexity" evidence="1">
    <location>
        <begin position="532"/>
        <end position="545"/>
    </location>
</feature>
<comment type="caution">
    <text evidence="2">The sequence shown here is derived from an EMBL/GenBank/DDBJ whole genome shotgun (WGS) entry which is preliminary data.</text>
</comment>
<accession>A0ABQ9Y0Z6</accession>
<dbReference type="Gene3D" id="3.90.226.10">
    <property type="entry name" value="2-enoyl-CoA Hydratase, Chain A, domain 1"/>
    <property type="match status" value="1"/>
</dbReference>
<organism evidence="2 3">
    <name type="scientific">Blattamonas nauphoetae</name>
    <dbReference type="NCBI Taxonomy" id="2049346"/>
    <lineage>
        <taxon>Eukaryota</taxon>
        <taxon>Metamonada</taxon>
        <taxon>Preaxostyla</taxon>
        <taxon>Oxymonadida</taxon>
        <taxon>Blattamonas</taxon>
    </lineage>
</organism>
<dbReference type="EMBL" id="JARBJD010000046">
    <property type="protein sequence ID" value="KAK2957408.1"/>
    <property type="molecule type" value="Genomic_DNA"/>
</dbReference>
<gene>
    <name evidence="2" type="ORF">BLNAU_7564</name>
</gene>
<dbReference type="InterPro" id="IPR029045">
    <property type="entry name" value="ClpP/crotonase-like_dom_sf"/>
</dbReference>
<dbReference type="Proteomes" id="UP001281761">
    <property type="component" value="Unassembled WGS sequence"/>
</dbReference>
<dbReference type="PANTHER" id="PTHR37049:SF4">
    <property type="entry name" value="RHODANESE DOMAIN-CONTAINING PROTEIN"/>
    <property type="match status" value="1"/>
</dbReference>
<feature type="region of interest" description="Disordered" evidence="1">
    <location>
        <begin position="532"/>
        <end position="555"/>
    </location>
</feature>